<evidence type="ECO:0000256" key="5">
    <source>
        <dbReference type="PROSITE-ProRule" id="PRU00050"/>
    </source>
</evidence>
<dbReference type="CDD" id="cd17541">
    <property type="entry name" value="REC_CheB-like"/>
    <property type="match status" value="1"/>
</dbReference>
<evidence type="ECO:0000256" key="3">
    <source>
        <dbReference type="ARBA" id="ARBA00048267"/>
    </source>
</evidence>
<evidence type="ECO:0000256" key="4">
    <source>
        <dbReference type="HAMAP-Rule" id="MF_00099"/>
    </source>
</evidence>
<dbReference type="SUPFAM" id="SSF52738">
    <property type="entry name" value="Methylesterase CheB, C-terminal domain"/>
    <property type="match status" value="1"/>
</dbReference>
<proteinExistence type="inferred from homology"/>
<dbReference type="EC" id="3.1.1.61" evidence="4"/>
<feature type="active site" evidence="4 5">
    <location>
        <position position="301"/>
    </location>
</feature>
<dbReference type="GO" id="GO:0008984">
    <property type="term" value="F:protein-glutamate methylesterase activity"/>
    <property type="evidence" value="ECO:0007669"/>
    <property type="project" value="UniProtKB-UniRule"/>
</dbReference>
<dbReference type="AlphaFoldDB" id="A0A831RJX3"/>
<dbReference type="HAMAP" id="MF_00099">
    <property type="entry name" value="CheB_chemtxs"/>
    <property type="match status" value="1"/>
</dbReference>
<dbReference type="Pfam" id="PF01339">
    <property type="entry name" value="CheB_methylest"/>
    <property type="match status" value="1"/>
</dbReference>
<feature type="active site" evidence="4 5">
    <location>
        <position position="205"/>
    </location>
</feature>
<comment type="similarity">
    <text evidence="4">Belongs to the CheB family.</text>
</comment>
<comment type="catalytic activity">
    <reaction evidence="4">
        <text>L-glutaminyl-[protein] + H2O = L-glutamyl-[protein] + NH4(+)</text>
        <dbReference type="Rhea" id="RHEA:16441"/>
        <dbReference type="Rhea" id="RHEA-COMP:10207"/>
        <dbReference type="Rhea" id="RHEA-COMP:10208"/>
        <dbReference type="ChEBI" id="CHEBI:15377"/>
        <dbReference type="ChEBI" id="CHEBI:28938"/>
        <dbReference type="ChEBI" id="CHEBI:29973"/>
        <dbReference type="ChEBI" id="CHEBI:30011"/>
        <dbReference type="EC" id="3.5.1.44"/>
    </reaction>
</comment>
<dbReference type="InterPro" id="IPR011006">
    <property type="entry name" value="CheY-like_superfamily"/>
</dbReference>
<evidence type="ECO:0000259" key="8">
    <source>
        <dbReference type="PROSITE" id="PS50122"/>
    </source>
</evidence>
<dbReference type="PROSITE" id="PS50122">
    <property type="entry name" value="CHEB"/>
    <property type="match status" value="1"/>
</dbReference>
<dbReference type="InterPro" id="IPR008248">
    <property type="entry name" value="CheB-like"/>
</dbReference>
<evidence type="ECO:0000313" key="9">
    <source>
        <dbReference type="EMBL" id="HEB95935.1"/>
    </source>
</evidence>
<feature type="domain" description="CheB-type methylesterase" evidence="8">
    <location>
        <begin position="166"/>
        <end position="356"/>
    </location>
</feature>
<organism evidence="9">
    <name type="scientific">Sedimenticola thiotaurini</name>
    <dbReference type="NCBI Taxonomy" id="1543721"/>
    <lineage>
        <taxon>Bacteria</taxon>
        <taxon>Pseudomonadati</taxon>
        <taxon>Pseudomonadota</taxon>
        <taxon>Gammaproteobacteria</taxon>
        <taxon>Chromatiales</taxon>
        <taxon>Sedimenticolaceae</taxon>
        <taxon>Sedimenticola</taxon>
    </lineage>
</organism>
<dbReference type="EMBL" id="DRKP01000063">
    <property type="protein sequence ID" value="HEB95935.1"/>
    <property type="molecule type" value="Genomic_DNA"/>
</dbReference>
<comment type="PTM">
    <text evidence="4">Phosphorylated by CheA. Phosphorylation of the N-terminal regulatory domain activates the methylesterase activity.</text>
</comment>
<comment type="subcellular location">
    <subcellularLocation>
        <location evidence="4">Cytoplasm</location>
    </subcellularLocation>
</comment>
<dbReference type="GO" id="GO:0006935">
    <property type="term" value="P:chemotaxis"/>
    <property type="evidence" value="ECO:0007669"/>
    <property type="project" value="UniProtKB-UniRule"/>
</dbReference>
<protein>
    <recommendedName>
        <fullName evidence="4">Protein-glutamate methylesterase/protein-glutamine glutaminase</fullName>
        <ecNumber evidence="4">3.1.1.61</ecNumber>
        <ecNumber evidence="4">3.5.1.44</ecNumber>
    </recommendedName>
</protein>
<feature type="active site" evidence="4 5">
    <location>
        <position position="178"/>
    </location>
</feature>
<dbReference type="PIRSF" id="PIRSF000876">
    <property type="entry name" value="RR_chemtxs_CheB"/>
    <property type="match status" value="1"/>
</dbReference>
<comment type="caution">
    <text evidence="9">The sequence shown here is derived from an EMBL/GenBank/DDBJ whole genome shotgun (WGS) entry which is preliminary data.</text>
</comment>
<dbReference type="PROSITE" id="PS50110">
    <property type="entry name" value="RESPONSE_REGULATORY"/>
    <property type="match status" value="1"/>
</dbReference>
<name>A0A831RJX3_9GAMM</name>
<dbReference type="InterPro" id="IPR000673">
    <property type="entry name" value="Sig_transdc_resp-reg_Me-estase"/>
</dbReference>
<dbReference type="InterPro" id="IPR001789">
    <property type="entry name" value="Sig_transdc_resp-reg_receiver"/>
</dbReference>
<dbReference type="EC" id="3.5.1.44" evidence="4"/>
<dbReference type="NCBIfam" id="NF001965">
    <property type="entry name" value="PRK00742.1"/>
    <property type="match status" value="1"/>
</dbReference>
<keyword evidence="4 6" id="KW-0597">Phosphoprotein</keyword>
<dbReference type="Proteomes" id="UP000886251">
    <property type="component" value="Unassembled WGS sequence"/>
</dbReference>
<dbReference type="SUPFAM" id="SSF52172">
    <property type="entry name" value="CheY-like"/>
    <property type="match status" value="1"/>
</dbReference>
<dbReference type="GO" id="GO:0005737">
    <property type="term" value="C:cytoplasm"/>
    <property type="evidence" value="ECO:0007669"/>
    <property type="project" value="UniProtKB-SubCell"/>
</dbReference>
<evidence type="ECO:0000256" key="1">
    <source>
        <dbReference type="ARBA" id="ARBA00022500"/>
    </source>
</evidence>
<comment type="function">
    <text evidence="4">Involved in chemotaxis. Part of a chemotaxis signal transduction system that modulates chemotaxis in response to various stimuli. Catalyzes the demethylation of specific methylglutamate residues introduced into the chemoreceptors (methyl-accepting chemotaxis proteins or MCP) by CheR. Also mediates the irreversible deamidation of specific glutamine residues to glutamic acid.</text>
</comment>
<reference evidence="9" key="1">
    <citation type="journal article" date="2020" name="mSystems">
        <title>Genome- and Community-Level Interaction Insights into Carbon Utilization and Element Cycling Functions of Hydrothermarchaeota in Hydrothermal Sediment.</title>
        <authorList>
            <person name="Zhou Z."/>
            <person name="Liu Y."/>
            <person name="Xu W."/>
            <person name="Pan J."/>
            <person name="Luo Z.H."/>
            <person name="Li M."/>
        </authorList>
    </citation>
    <scope>NUCLEOTIDE SEQUENCE [LARGE SCALE GENOMIC DNA]</scope>
    <source>
        <strain evidence="9">HyVt-443</strain>
    </source>
</reference>
<dbReference type="GO" id="GO:0050568">
    <property type="term" value="F:protein-glutamine glutaminase activity"/>
    <property type="evidence" value="ECO:0007669"/>
    <property type="project" value="UniProtKB-UniRule"/>
</dbReference>
<dbReference type="Gene3D" id="3.40.50.2300">
    <property type="match status" value="1"/>
</dbReference>
<dbReference type="Gene3D" id="3.40.50.180">
    <property type="entry name" value="Methylesterase CheB, C-terminal domain"/>
    <property type="match status" value="1"/>
</dbReference>
<sequence>MQESPVHGQQRTPGRRLRVLVVDDSAFFRRRISDILNRDPEIEVVGVAGDGLAAVREVHRLRPDAVTMDVEMPLLDGISAVRRIMSERPTPILMFSAMTREGARATLDALDAGALDFLPKQFSSTDSNATLLPRRLHALAGHRGLAGAPARIPATSRPSASTGASAGHHYRLLMVGASTGGPVAIQHLLTGLPADFPLPVLLVIHMPGSFTPAYAERLDGQCRIRVKEAADGDRLRPGHAYLAPGGRQMLLQRGGGDAVIRIVDGPEEQTYRPSVDITLGSAARLLGPAVLAVILTGMGSDGCQAARLLKEKGGTVWSQNEESCVVYGMPHAVEEAGLSDRVLPLQDIAPALNRVI</sequence>
<dbReference type="PANTHER" id="PTHR42872:SF3">
    <property type="entry name" value="PROTEIN-GLUTAMATE METHYLESTERASE_PROTEIN-GLUTAMINE GLUTAMINASE 1"/>
    <property type="match status" value="1"/>
</dbReference>
<comment type="domain">
    <text evidence="4">Contains a C-terminal catalytic domain, and an N-terminal region which modulates catalytic activity.</text>
</comment>
<evidence type="ECO:0000256" key="2">
    <source>
        <dbReference type="ARBA" id="ARBA00022801"/>
    </source>
</evidence>
<dbReference type="CDD" id="cd16432">
    <property type="entry name" value="CheB_Rec"/>
    <property type="match status" value="1"/>
</dbReference>
<keyword evidence="1 4" id="KW-0145">Chemotaxis</keyword>
<feature type="domain" description="Response regulatory" evidence="7">
    <location>
        <begin position="18"/>
        <end position="135"/>
    </location>
</feature>
<dbReference type="InterPro" id="IPR035909">
    <property type="entry name" value="CheB_C"/>
</dbReference>
<evidence type="ECO:0000259" key="7">
    <source>
        <dbReference type="PROSITE" id="PS50110"/>
    </source>
</evidence>
<dbReference type="GO" id="GO:0000156">
    <property type="term" value="F:phosphorelay response regulator activity"/>
    <property type="evidence" value="ECO:0007669"/>
    <property type="project" value="InterPro"/>
</dbReference>
<comment type="catalytic activity">
    <reaction evidence="3 4">
        <text>[protein]-L-glutamate 5-O-methyl ester + H2O = L-glutamyl-[protein] + methanol + H(+)</text>
        <dbReference type="Rhea" id="RHEA:23236"/>
        <dbReference type="Rhea" id="RHEA-COMP:10208"/>
        <dbReference type="Rhea" id="RHEA-COMP:10311"/>
        <dbReference type="ChEBI" id="CHEBI:15377"/>
        <dbReference type="ChEBI" id="CHEBI:15378"/>
        <dbReference type="ChEBI" id="CHEBI:17790"/>
        <dbReference type="ChEBI" id="CHEBI:29973"/>
        <dbReference type="ChEBI" id="CHEBI:82795"/>
        <dbReference type="EC" id="3.1.1.61"/>
    </reaction>
</comment>
<keyword evidence="4" id="KW-0963">Cytoplasm</keyword>
<keyword evidence="2 4" id="KW-0378">Hydrolase</keyword>
<feature type="modified residue" description="4-aspartylphosphate" evidence="4 6">
    <location>
        <position position="69"/>
    </location>
</feature>
<evidence type="ECO:0000256" key="6">
    <source>
        <dbReference type="PROSITE-ProRule" id="PRU00169"/>
    </source>
</evidence>
<gene>
    <name evidence="4" type="primary">cheB</name>
    <name evidence="9" type="ORF">ENI96_05835</name>
</gene>
<dbReference type="PANTHER" id="PTHR42872">
    <property type="entry name" value="PROTEIN-GLUTAMATE METHYLESTERASE/PROTEIN-GLUTAMINE GLUTAMINASE"/>
    <property type="match status" value="1"/>
</dbReference>
<dbReference type="Pfam" id="PF00072">
    <property type="entry name" value="Response_reg"/>
    <property type="match status" value="1"/>
</dbReference>
<accession>A0A831RJX3</accession>
<dbReference type="SMART" id="SM00448">
    <property type="entry name" value="REC"/>
    <property type="match status" value="1"/>
</dbReference>